<gene>
    <name evidence="1" type="ORF">GII36_01810</name>
</gene>
<protein>
    <submittedName>
        <fullName evidence="1">HAD hydrolase-like protein</fullName>
    </submittedName>
</protein>
<dbReference type="EMBL" id="CP045921">
    <property type="protein sequence ID" value="QHN42584.1"/>
    <property type="molecule type" value="Genomic_DNA"/>
</dbReference>
<dbReference type="GO" id="GO:0016787">
    <property type="term" value="F:hydrolase activity"/>
    <property type="evidence" value="ECO:0007669"/>
    <property type="project" value="UniProtKB-KW"/>
</dbReference>
<sequence>MNTPVTPSSTDTFYIVDFDRTLVDSDKLLQVFIEITNQYILLPIERVQKIDADVKAKGDSFDTASYVRDHLADQDSLDLWERLQKQFIHESRALNMLLPGANELLAYLNRTHKSHGILTYGNPLWQHLKLTASGFNHVHRIVTTDKHKGRLISGWQQSDGSFHLPPEFGGRAVERVVLIDDKSASYDGFPPEPSHGYQPLDYATALPAQLGDVPRNVTHVTSLHQVIDLLE</sequence>
<keyword evidence="2" id="KW-1185">Reference proteome</keyword>
<dbReference type="Gene3D" id="3.40.50.1000">
    <property type="entry name" value="HAD superfamily/HAD-like"/>
    <property type="match status" value="1"/>
</dbReference>
<name>A0A857MJ35_9BACT</name>
<dbReference type="SUPFAM" id="SSF56784">
    <property type="entry name" value="HAD-like"/>
    <property type="match status" value="1"/>
</dbReference>
<dbReference type="Proteomes" id="UP001059824">
    <property type="component" value="Chromosome"/>
</dbReference>
<proteinExistence type="predicted"/>
<dbReference type="KEGG" id="mama:GII36_01810"/>
<dbReference type="InterPro" id="IPR023214">
    <property type="entry name" value="HAD_sf"/>
</dbReference>
<organism evidence="1 2">
    <name type="scientific">Candidatus Mycosynbacter amalyticus</name>
    <dbReference type="NCBI Taxonomy" id="2665156"/>
    <lineage>
        <taxon>Bacteria</taxon>
        <taxon>Candidatus Saccharimonadota</taxon>
        <taxon>Candidatus Saccharimonadota incertae sedis</taxon>
        <taxon>Candidatus Mycosynbacter</taxon>
    </lineage>
</organism>
<dbReference type="AlphaFoldDB" id="A0A857MJ35"/>
<evidence type="ECO:0000313" key="2">
    <source>
        <dbReference type="Proteomes" id="UP001059824"/>
    </source>
</evidence>
<accession>A0A857MJ35</accession>
<keyword evidence="1" id="KW-0378">Hydrolase</keyword>
<reference evidence="1" key="1">
    <citation type="journal article" date="2021" name="Nat. Microbiol.">
        <title>Cocultivation of an ultrasmall environmental parasitic bacterium with lytic ability against bacteria associated with wastewater foams.</title>
        <authorList>
            <person name="Batinovic S."/>
            <person name="Rose J.J.A."/>
            <person name="Ratcliffe J."/>
            <person name="Seviour R.J."/>
            <person name="Petrovski S."/>
        </authorList>
    </citation>
    <scope>NUCLEOTIDE SEQUENCE</scope>
    <source>
        <strain evidence="1">JR1</strain>
    </source>
</reference>
<evidence type="ECO:0000313" key="1">
    <source>
        <dbReference type="EMBL" id="QHN42584.1"/>
    </source>
</evidence>
<dbReference type="InterPro" id="IPR036412">
    <property type="entry name" value="HAD-like_sf"/>
</dbReference>
<dbReference type="RefSeq" id="WP_260763993.1">
    <property type="nucleotide sequence ID" value="NZ_CP045921.1"/>
</dbReference>